<keyword evidence="4" id="KW-1185">Reference proteome</keyword>
<keyword evidence="1" id="KW-0175">Coiled coil</keyword>
<sequence>MGRSKPRTNKRPPPKVRPNPPTQPSPPPTPTQNPSTSDQYATPPSILAPSFPPLPSDILSVPRSTLASADAAAARATATAANLSAALSSWSANTLGRMEPLPKLTESQLSVLAGAAAGIGEANFLSGMSAPRNGQSSGSTGEGQYSGGIPIDLPASLAALFEAKLTLDREKAKLMRMQKELRGQRESIKEVEMHMETEGMVSQMTAEAMASRPAPMLEEGCTCGQCVAYASESELECYDCEDDCGCDCHSYEEYDCSHGHHEYEEEEEYHERKPPLSEDPARLDETVRELFNWIKAVVWTIEQAAIVSGRRNWKQSSTKAE</sequence>
<feature type="compositionally biased region" description="Pro residues" evidence="2">
    <location>
        <begin position="15"/>
        <end position="31"/>
    </location>
</feature>
<evidence type="ECO:0000313" key="4">
    <source>
        <dbReference type="Proteomes" id="UP000053392"/>
    </source>
</evidence>
<feature type="compositionally biased region" description="Basic residues" evidence="2">
    <location>
        <begin position="1"/>
        <end position="14"/>
    </location>
</feature>
<name>A0A0D0UX02_9TREE</name>
<dbReference type="HOGENOM" id="CLU_871587_0_0_1"/>
<reference evidence="3 4" key="1">
    <citation type="submission" date="2015-01" db="EMBL/GenBank/DDBJ databases">
        <title>The Genome Sequence of Cryptococcus gattii Ram5.</title>
        <authorList>
            <consortium name="The Broad Institute Genomics Platform"/>
            <person name="Cuomo C."/>
            <person name="Litvintseva A."/>
            <person name="Chen Y."/>
            <person name="Heitman J."/>
            <person name="Sun S."/>
            <person name="Springer D."/>
            <person name="Dromer F."/>
            <person name="Young S."/>
            <person name="Zeng Q."/>
            <person name="Gargeya S."/>
            <person name="Abouelleil A."/>
            <person name="Alvarado L."/>
            <person name="Chapman S.B."/>
            <person name="Gainer-Dewar J."/>
            <person name="Goldberg J."/>
            <person name="Griggs A."/>
            <person name="Gujja S."/>
            <person name="Hansen M."/>
            <person name="Howarth C."/>
            <person name="Imamovic A."/>
            <person name="Larimer J."/>
            <person name="Murphy C."/>
            <person name="Naylor J."/>
            <person name="Pearson M."/>
            <person name="Priest M."/>
            <person name="Roberts A."/>
            <person name="Saif S."/>
            <person name="Shea T."/>
            <person name="Sykes S."/>
            <person name="Wortman J."/>
            <person name="Nusbaum C."/>
            <person name="Birren B."/>
        </authorList>
    </citation>
    <scope>NUCLEOTIDE SEQUENCE [LARGE SCALE GENOMIC DNA]</scope>
    <source>
        <strain evidence="3 4">Ram5</strain>
    </source>
</reference>
<evidence type="ECO:0000256" key="1">
    <source>
        <dbReference type="SAM" id="Coils"/>
    </source>
</evidence>
<evidence type="ECO:0000256" key="2">
    <source>
        <dbReference type="SAM" id="MobiDB-lite"/>
    </source>
</evidence>
<dbReference type="OrthoDB" id="2593363at2759"/>
<feature type="coiled-coil region" evidence="1">
    <location>
        <begin position="160"/>
        <end position="194"/>
    </location>
</feature>
<dbReference type="EMBL" id="KN847909">
    <property type="protein sequence ID" value="KIR38654.1"/>
    <property type="molecule type" value="Genomic_DNA"/>
</dbReference>
<dbReference type="Proteomes" id="UP000053392">
    <property type="component" value="Unassembled WGS sequence"/>
</dbReference>
<dbReference type="AlphaFoldDB" id="A0A0D0UX02"/>
<feature type="region of interest" description="Disordered" evidence="2">
    <location>
        <begin position="1"/>
        <end position="58"/>
    </location>
</feature>
<proteinExistence type="predicted"/>
<organism evidence="3 4">
    <name type="scientific">Cryptococcus deuterogattii Ram5</name>
    <dbReference type="NCBI Taxonomy" id="1296110"/>
    <lineage>
        <taxon>Eukaryota</taxon>
        <taxon>Fungi</taxon>
        <taxon>Dikarya</taxon>
        <taxon>Basidiomycota</taxon>
        <taxon>Agaricomycotina</taxon>
        <taxon>Tremellomycetes</taxon>
        <taxon>Tremellales</taxon>
        <taxon>Cryptococcaceae</taxon>
        <taxon>Cryptococcus</taxon>
        <taxon>Cryptococcus gattii species complex</taxon>
    </lineage>
</organism>
<gene>
    <name evidence="3" type="ORF">I313_05292</name>
</gene>
<evidence type="ECO:0000313" key="3">
    <source>
        <dbReference type="EMBL" id="KIR38654.1"/>
    </source>
</evidence>
<accession>A0A0D0UX02</accession>
<protein>
    <submittedName>
        <fullName evidence="3">Uncharacterized protein</fullName>
    </submittedName>
</protein>